<dbReference type="Pfam" id="PF01797">
    <property type="entry name" value="Y1_Tnp"/>
    <property type="match status" value="1"/>
</dbReference>
<dbReference type="SUPFAM" id="SSF143422">
    <property type="entry name" value="Transposase IS200-like"/>
    <property type="match status" value="1"/>
</dbReference>
<dbReference type="EMBL" id="QRVM01000056">
    <property type="protein sequence ID" value="RGS44767.1"/>
    <property type="molecule type" value="Genomic_DNA"/>
</dbReference>
<evidence type="ECO:0000313" key="2">
    <source>
        <dbReference type="EMBL" id="RGS44767.1"/>
    </source>
</evidence>
<dbReference type="GO" id="GO:0006313">
    <property type="term" value="P:DNA transposition"/>
    <property type="evidence" value="ECO:0007669"/>
    <property type="project" value="InterPro"/>
</dbReference>
<organism evidence="2 3">
    <name type="scientific">Holdemanella biformis</name>
    <dbReference type="NCBI Taxonomy" id="1735"/>
    <lineage>
        <taxon>Bacteria</taxon>
        <taxon>Bacillati</taxon>
        <taxon>Bacillota</taxon>
        <taxon>Erysipelotrichia</taxon>
        <taxon>Erysipelotrichales</taxon>
        <taxon>Erysipelotrichaceae</taxon>
        <taxon>Holdemanella</taxon>
    </lineage>
</organism>
<name>A0A412IXE4_9FIRM</name>
<sequence>MTSKLTSLVNKIKSRTSRLARRDYPLDVGEYYSKPLFWMNSYFLGFVGVNTVEIVEEYIKN</sequence>
<comment type="caution">
    <text evidence="2">The sequence shown here is derived from an EMBL/GenBank/DDBJ whole genome shotgun (WGS) entry which is preliminary data.</text>
</comment>
<accession>A0A412IXE4</accession>
<proteinExistence type="predicted"/>
<dbReference type="Proteomes" id="UP000285274">
    <property type="component" value="Unassembled WGS sequence"/>
</dbReference>
<evidence type="ECO:0000259" key="1">
    <source>
        <dbReference type="Pfam" id="PF01797"/>
    </source>
</evidence>
<dbReference type="GO" id="GO:0004803">
    <property type="term" value="F:transposase activity"/>
    <property type="evidence" value="ECO:0007669"/>
    <property type="project" value="InterPro"/>
</dbReference>
<evidence type="ECO:0000313" key="3">
    <source>
        <dbReference type="Proteomes" id="UP000285274"/>
    </source>
</evidence>
<protein>
    <recommendedName>
        <fullName evidence="1">Transposase IS200-like domain-containing protein</fullName>
    </recommendedName>
</protein>
<feature type="domain" description="Transposase IS200-like" evidence="1">
    <location>
        <begin position="4"/>
        <end position="61"/>
    </location>
</feature>
<dbReference type="AlphaFoldDB" id="A0A412IXE4"/>
<dbReference type="InterPro" id="IPR002686">
    <property type="entry name" value="Transposase_17"/>
</dbReference>
<dbReference type="Gene3D" id="3.30.70.1290">
    <property type="entry name" value="Transposase IS200-like"/>
    <property type="match status" value="1"/>
</dbReference>
<dbReference type="InterPro" id="IPR036515">
    <property type="entry name" value="Transposase_17_sf"/>
</dbReference>
<dbReference type="GO" id="GO:0003677">
    <property type="term" value="F:DNA binding"/>
    <property type="evidence" value="ECO:0007669"/>
    <property type="project" value="InterPro"/>
</dbReference>
<gene>
    <name evidence="2" type="ORF">DWX92_09975</name>
</gene>
<reference evidence="2 3" key="1">
    <citation type="submission" date="2018-08" db="EMBL/GenBank/DDBJ databases">
        <title>A genome reference for cultivated species of the human gut microbiota.</title>
        <authorList>
            <person name="Zou Y."/>
            <person name="Xue W."/>
            <person name="Luo G."/>
        </authorList>
    </citation>
    <scope>NUCLEOTIDE SEQUENCE [LARGE SCALE GENOMIC DNA]</scope>
    <source>
        <strain evidence="2 3">AF22-10AC</strain>
    </source>
</reference>